<dbReference type="NCBIfam" id="TIGR00254">
    <property type="entry name" value="GGDEF"/>
    <property type="match status" value="1"/>
</dbReference>
<evidence type="ECO:0000259" key="3">
    <source>
        <dbReference type="PROSITE" id="PS50887"/>
    </source>
</evidence>
<feature type="domain" description="GGDEF" evidence="3">
    <location>
        <begin position="832"/>
        <end position="963"/>
    </location>
</feature>
<evidence type="ECO:0000256" key="2">
    <source>
        <dbReference type="SAM" id="Phobius"/>
    </source>
</evidence>
<feature type="transmembrane region" description="Helical" evidence="2">
    <location>
        <begin position="762"/>
        <end position="781"/>
    </location>
</feature>
<dbReference type="InterPro" id="IPR052163">
    <property type="entry name" value="DGC-Regulatory_Protein"/>
</dbReference>
<dbReference type="SUPFAM" id="SSF53850">
    <property type="entry name" value="Periplasmic binding protein-like II"/>
    <property type="match status" value="3"/>
</dbReference>
<dbReference type="PANTHER" id="PTHR46663:SF2">
    <property type="entry name" value="GGDEF DOMAIN-CONTAINING PROTEIN"/>
    <property type="match status" value="1"/>
</dbReference>
<sequence>MVECKIMEGRDLMDCKKVITFASEVLWFIALLIAFLSTPTLASQVSKPSLKEQYTIAFHQHSYPYQFVNDDGEAEGVFADFWRLWAKRQGVKVTFKLSPWDQSIANVTKHHADFHAGLVAFEGAENLLFSHSIYPHDSFIYVDVNAQDILSLEQLAPYKVGVVKGLANVDAITAANNISIRYFPTRAAMYDALLNGELLAFVEQDEFDQRYARIAELQAIFPKYKRLNYFTGDLQAAVARTNEPLLAFINQGLAKINLSERVGIEKKWLNIAPHIAPQTSVLNLGFASNLAPFMGYSASGKPQGLFIDMWRLWAKQTGTNVNFVGDSLNRSFAQLQRGAIDAHIAFTGTFDETSGLKKATKVYELNSQVFVSNRLPNITSLEQLAGKRVGVFKAAFYVQPLLEQYPDIEFHVFAELANMITAAERGEIDAAISEVETMQVKLVTANLQSLFYVLETPVFPIELFAVVGEGNNQLAEQIKKGFAAIPREDLHTLESIWLTSHENSHYAVAEKGIPLTDEQRHWIAANPVLKVGIVKDWEPLEFLDEEGQPTGINRDVVEAITQGAGFELQYFAYENWSALIDAFRQQELDIVLSVSRSIKQNIDFDFSDSYWQMPWSITYRRILGRIDSLADMNGKTLAVVKGYQLVNWIKTNYPAITVNLVNTTSEGLIAVQQGFVDGFLEGLPVASTFAKQESIVPLEVAVVPEIPPQDSRIGIRKGNLMLQSILNQGLSVIDETMRQEIFNRWFDVNIHTGWDKRLVTRIAAQIGFLIIVIILFVLLWNRRLHKEVDRRKALELQMKHMATHDELTGLANRTLIKTQMESAIALHQRQGLKLAVLFVDLDGFKGVNDKYGHDFGDIVLQQVAERLRGCVRKSDTICRFGGDEFVILLTSLNNKEEAAFIAEKIIDVVSKPFLGDQYQATLGSSIGISVFPEDADNGADLLKTADNLMYRVKSSGKNNFSYR</sequence>
<dbReference type="InterPro" id="IPR001638">
    <property type="entry name" value="Solute-binding_3/MltF_N"/>
</dbReference>
<dbReference type="AlphaFoldDB" id="A0A3E0TTN2"/>
<gene>
    <name evidence="4" type="ORF">DXX93_12415</name>
</gene>
<dbReference type="PROSITE" id="PS50887">
    <property type="entry name" value="GGDEF"/>
    <property type="match status" value="1"/>
</dbReference>
<dbReference type="Gene3D" id="3.30.70.270">
    <property type="match status" value="1"/>
</dbReference>
<reference evidence="4 5" key="1">
    <citation type="submission" date="2018-08" db="EMBL/GenBank/DDBJ databases">
        <title>Thalassotalea euphylliae genome.</title>
        <authorList>
            <person name="Summers S."/>
            <person name="Rice S.A."/>
            <person name="Freckelton M.L."/>
            <person name="Nedved B.T."/>
            <person name="Hadfield M.G."/>
        </authorList>
    </citation>
    <scope>NUCLEOTIDE SEQUENCE [LARGE SCALE GENOMIC DNA]</scope>
    <source>
        <strain evidence="4 5">H1</strain>
    </source>
</reference>
<dbReference type="InterPro" id="IPR029787">
    <property type="entry name" value="Nucleotide_cyclase"/>
</dbReference>
<dbReference type="CDD" id="cd01007">
    <property type="entry name" value="PBP2_BvgS_HisK_like"/>
    <property type="match status" value="1"/>
</dbReference>
<dbReference type="CDD" id="cd01949">
    <property type="entry name" value="GGDEF"/>
    <property type="match status" value="1"/>
</dbReference>
<dbReference type="InterPro" id="IPR000160">
    <property type="entry name" value="GGDEF_dom"/>
</dbReference>
<dbReference type="GO" id="GO:0003824">
    <property type="term" value="F:catalytic activity"/>
    <property type="evidence" value="ECO:0007669"/>
    <property type="project" value="UniProtKB-ARBA"/>
</dbReference>
<accession>A0A3E0TTN2</accession>
<comment type="caution">
    <text evidence="4">The sequence shown here is derived from an EMBL/GenBank/DDBJ whole genome shotgun (WGS) entry which is preliminary data.</text>
</comment>
<organism evidence="4 5">
    <name type="scientific">Thalassotalea euphylliae</name>
    <dbReference type="NCBI Taxonomy" id="1655234"/>
    <lineage>
        <taxon>Bacteria</taxon>
        <taxon>Pseudomonadati</taxon>
        <taxon>Pseudomonadota</taxon>
        <taxon>Gammaproteobacteria</taxon>
        <taxon>Alteromonadales</taxon>
        <taxon>Colwelliaceae</taxon>
        <taxon>Thalassotalea</taxon>
    </lineage>
</organism>
<dbReference type="Gene3D" id="3.40.190.10">
    <property type="entry name" value="Periplasmic binding protein-like II"/>
    <property type="match status" value="6"/>
</dbReference>
<dbReference type="FunFam" id="3.30.70.270:FF:000001">
    <property type="entry name" value="Diguanylate cyclase domain protein"/>
    <property type="match status" value="1"/>
</dbReference>
<keyword evidence="2" id="KW-0472">Membrane</keyword>
<dbReference type="SMART" id="SM00267">
    <property type="entry name" value="GGDEF"/>
    <property type="match status" value="1"/>
</dbReference>
<proteinExistence type="predicted"/>
<dbReference type="InterPro" id="IPR043128">
    <property type="entry name" value="Rev_trsase/Diguanyl_cyclase"/>
</dbReference>
<dbReference type="Pfam" id="PF00990">
    <property type="entry name" value="GGDEF"/>
    <property type="match status" value="1"/>
</dbReference>
<comment type="cofactor">
    <cofactor evidence="1">
        <name>Mg(2+)</name>
        <dbReference type="ChEBI" id="CHEBI:18420"/>
    </cofactor>
</comment>
<keyword evidence="2" id="KW-1133">Transmembrane helix</keyword>
<dbReference type="EMBL" id="QUOU01000001">
    <property type="protein sequence ID" value="REL27285.1"/>
    <property type="molecule type" value="Genomic_DNA"/>
</dbReference>
<protein>
    <submittedName>
        <fullName evidence="4">Diguanylate cyclase</fullName>
    </submittedName>
</protein>
<evidence type="ECO:0000256" key="1">
    <source>
        <dbReference type="ARBA" id="ARBA00001946"/>
    </source>
</evidence>
<evidence type="ECO:0000313" key="5">
    <source>
        <dbReference type="Proteomes" id="UP000256478"/>
    </source>
</evidence>
<dbReference type="PANTHER" id="PTHR46663">
    <property type="entry name" value="DIGUANYLATE CYCLASE DGCT-RELATED"/>
    <property type="match status" value="1"/>
</dbReference>
<dbReference type="SUPFAM" id="SSF55073">
    <property type="entry name" value="Nucleotide cyclase"/>
    <property type="match status" value="1"/>
</dbReference>
<keyword evidence="2" id="KW-0812">Transmembrane</keyword>
<evidence type="ECO:0000313" key="4">
    <source>
        <dbReference type="EMBL" id="REL27285.1"/>
    </source>
</evidence>
<dbReference type="Pfam" id="PF00497">
    <property type="entry name" value="SBP_bac_3"/>
    <property type="match status" value="3"/>
</dbReference>
<dbReference type="Proteomes" id="UP000256478">
    <property type="component" value="Unassembled WGS sequence"/>
</dbReference>
<dbReference type="OrthoDB" id="9180959at2"/>
<name>A0A3E0TTN2_9GAMM</name>
<dbReference type="SMART" id="SM00062">
    <property type="entry name" value="PBPb"/>
    <property type="match status" value="3"/>
</dbReference>